<feature type="transmembrane region" description="Helical" evidence="1">
    <location>
        <begin position="39"/>
        <end position="56"/>
    </location>
</feature>
<feature type="transmembrane region" description="Helical" evidence="1">
    <location>
        <begin position="132"/>
        <end position="152"/>
    </location>
</feature>
<feature type="transmembrane region" description="Helical" evidence="1">
    <location>
        <begin position="108"/>
        <end position="125"/>
    </location>
</feature>
<proteinExistence type="predicted"/>
<dbReference type="Pfam" id="PF01569">
    <property type="entry name" value="PAP2"/>
    <property type="match status" value="1"/>
</dbReference>
<dbReference type="EMBL" id="MN739748">
    <property type="protein sequence ID" value="QHT24732.1"/>
    <property type="molecule type" value="Genomic_DNA"/>
</dbReference>
<sequence length="178" mass="20199">MNPIIIHTKAIINTIVRLIPIGLYTGTLIFGILLSDPRAFVLLVGYIINDVLSLGFRTLFQTVDLVNCSIVQSDKKFYTLPAPHVQTVAFTLSFFFTEMYLKNKFNMVNFIFLGFLLLVTIWSRINIGCKNIIDAIYATLIGVILGAAYYRLTEDWNMTPVKNDNDDADDSEVEIYEL</sequence>
<organism evidence="3">
    <name type="scientific">viral metagenome</name>
    <dbReference type="NCBI Taxonomy" id="1070528"/>
    <lineage>
        <taxon>unclassified sequences</taxon>
        <taxon>metagenomes</taxon>
        <taxon>organismal metagenomes</taxon>
    </lineage>
</organism>
<feature type="domain" description="Phosphatidic acid phosphatase type 2/haloperoxidase" evidence="2">
    <location>
        <begin position="74"/>
        <end position="156"/>
    </location>
</feature>
<keyword evidence="1" id="KW-0472">Membrane</keyword>
<keyword evidence="1" id="KW-1133">Transmembrane helix</keyword>
<dbReference type="InterPro" id="IPR000326">
    <property type="entry name" value="PAP2/HPO"/>
</dbReference>
<dbReference type="AlphaFoldDB" id="A0A6C0E7L7"/>
<accession>A0A6C0E7L7</accession>
<keyword evidence="1" id="KW-0812">Transmembrane</keyword>
<protein>
    <recommendedName>
        <fullName evidence="2">Phosphatidic acid phosphatase type 2/haloperoxidase domain-containing protein</fullName>
    </recommendedName>
</protein>
<feature type="transmembrane region" description="Helical" evidence="1">
    <location>
        <begin position="12"/>
        <end position="33"/>
    </location>
</feature>
<name>A0A6C0E7L7_9ZZZZ</name>
<evidence type="ECO:0000259" key="2">
    <source>
        <dbReference type="Pfam" id="PF01569"/>
    </source>
</evidence>
<evidence type="ECO:0000313" key="3">
    <source>
        <dbReference type="EMBL" id="QHT24732.1"/>
    </source>
</evidence>
<reference evidence="3" key="1">
    <citation type="journal article" date="2020" name="Nature">
        <title>Giant virus diversity and host interactions through global metagenomics.</title>
        <authorList>
            <person name="Schulz F."/>
            <person name="Roux S."/>
            <person name="Paez-Espino D."/>
            <person name="Jungbluth S."/>
            <person name="Walsh D.A."/>
            <person name="Denef V.J."/>
            <person name="McMahon K.D."/>
            <person name="Konstantinidis K.T."/>
            <person name="Eloe-Fadrosh E.A."/>
            <person name="Kyrpides N.C."/>
            <person name="Woyke T."/>
        </authorList>
    </citation>
    <scope>NUCLEOTIDE SEQUENCE</scope>
    <source>
        <strain evidence="3">GVMAG-M-3300023179-150</strain>
    </source>
</reference>
<evidence type="ECO:0000256" key="1">
    <source>
        <dbReference type="SAM" id="Phobius"/>
    </source>
</evidence>